<name>A0ABU6CZR3_9GAMM</name>
<evidence type="ECO:0000256" key="1">
    <source>
        <dbReference type="SAM" id="MobiDB-lite"/>
    </source>
</evidence>
<proteinExistence type="predicted"/>
<dbReference type="InterPro" id="IPR010352">
    <property type="entry name" value="DUF945"/>
</dbReference>
<comment type="caution">
    <text evidence="2">The sequence shown here is derived from an EMBL/GenBank/DDBJ whole genome shotgun (WGS) entry which is preliminary data.</text>
</comment>
<feature type="compositionally biased region" description="Basic and acidic residues" evidence="1">
    <location>
        <begin position="542"/>
        <end position="552"/>
    </location>
</feature>
<reference evidence="2 3" key="2">
    <citation type="submission" date="2024-01" db="EMBL/GenBank/DDBJ databases">
        <authorList>
            <person name="Xie X."/>
        </authorList>
    </citation>
    <scope>NUCLEOTIDE SEQUENCE [LARGE SCALE GENOMIC DNA]</scope>
    <source>
        <strain evidence="2">SCUT-1</strain>
    </source>
</reference>
<dbReference type="Pfam" id="PF06097">
    <property type="entry name" value="DUF945"/>
    <property type="match status" value="1"/>
</dbReference>
<organism evidence="2 3">
    <name type="scientific">Candidatus Thiothrix phosphatis</name>
    <dbReference type="NCBI Taxonomy" id="3112415"/>
    <lineage>
        <taxon>Bacteria</taxon>
        <taxon>Pseudomonadati</taxon>
        <taxon>Pseudomonadota</taxon>
        <taxon>Gammaproteobacteria</taxon>
        <taxon>Thiotrichales</taxon>
        <taxon>Thiotrichaceae</taxon>
        <taxon>Thiothrix</taxon>
    </lineage>
</organism>
<evidence type="ECO:0000313" key="2">
    <source>
        <dbReference type="EMBL" id="MEB4591893.1"/>
    </source>
</evidence>
<evidence type="ECO:0000313" key="3">
    <source>
        <dbReference type="Proteomes" id="UP001308005"/>
    </source>
</evidence>
<dbReference type="Proteomes" id="UP001308005">
    <property type="component" value="Unassembled WGS sequence"/>
</dbReference>
<feature type="region of interest" description="Disordered" evidence="1">
    <location>
        <begin position="516"/>
        <end position="552"/>
    </location>
</feature>
<protein>
    <submittedName>
        <fullName evidence="2">DUF945 family protein</fullName>
    </submittedName>
</protein>
<sequence>MNKLLLSIPVVLLAAWGGVTWYVGQQTETSLKQFIDQQNQATAHNGAHQELVSYEKGLLSSKAVTKVTFDAPPLNEMIGEVKFINDIQNGPVFFGGGSLAQFGSARIDTRLNMDSLDQEKRQWLMTAFEGKQPLEGHTVIGFGGNTGYDFTINPIKVDNGSTIMTEAINLHGSMTPEMTGDIAIRGGKVEIKDNASHVSFPSIQLDGDITGMVGGQALGNFDIKMPGVSILAEGTTVPTSFDLAMQTSSDVKDNELAGKVAAQVGNIQGVEDALNKLDYTLDVQGLDVAGLEELGKLQADMESHQSQMNWNADAMETPEGQQKQQELMDKINQTAEQVMEVAFGKVLKTGKSHLRSTLLAESAKGKLNADVDLTYAGQGAPKLMEMASFGPDEWGKMLKGKITLDADKSILPAGFDMLVTPYEQQGLVKVEGDKLKSDLELAGDKATLNGKQMSFSELAKLVIPQGSAAGMEGGDPNMGIPEDLMQKINQEGLTPEVIQLLEESDDVPRETVEMLKQLQQIQQDVQDGKMPEGQEPAQGDAPADKKPEAKKK</sequence>
<dbReference type="RefSeq" id="WP_324695845.1">
    <property type="nucleotide sequence ID" value="NZ_JAYMYJ010000114.1"/>
</dbReference>
<accession>A0ABU6CZR3</accession>
<keyword evidence="3" id="KW-1185">Reference proteome</keyword>
<reference evidence="3" key="1">
    <citation type="submission" date="2023-07" db="EMBL/GenBank/DDBJ databases">
        <title>The carbon used by Thiothrix.</title>
        <authorList>
            <person name="Chen L."/>
        </authorList>
    </citation>
    <scope>NUCLEOTIDE SEQUENCE [LARGE SCALE GENOMIC DNA]</scope>
</reference>
<gene>
    <name evidence="2" type="ORF">VSS37_12950</name>
</gene>
<dbReference type="EMBL" id="JAYMYJ010000114">
    <property type="protein sequence ID" value="MEB4591893.1"/>
    <property type="molecule type" value="Genomic_DNA"/>
</dbReference>